<keyword evidence="2" id="KW-0812">Transmembrane</keyword>
<feature type="compositionally biased region" description="Basic and acidic residues" evidence="1">
    <location>
        <begin position="16"/>
        <end position="25"/>
    </location>
</feature>
<gene>
    <name evidence="3" type="ORF">ACCQ40_05040</name>
</gene>
<feature type="compositionally biased region" description="Basic and acidic residues" evidence="1">
    <location>
        <begin position="80"/>
        <end position="96"/>
    </location>
</feature>
<feature type="compositionally biased region" description="Basic and acidic residues" evidence="1">
    <location>
        <begin position="106"/>
        <end position="131"/>
    </location>
</feature>
<feature type="region of interest" description="Disordered" evidence="1">
    <location>
        <begin position="80"/>
        <end position="131"/>
    </location>
</feature>
<name>A0ABW9MWH4_9FIRM</name>
<feature type="transmembrane region" description="Helical" evidence="2">
    <location>
        <begin position="141"/>
        <end position="159"/>
    </location>
</feature>
<proteinExistence type="predicted"/>
<keyword evidence="2" id="KW-1133">Transmembrane helix</keyword>
<reference evidence="3 4" key="1">
    <citation type="journal article" date="2025" name="Anaerobe">
        <title>Description of Anaerococcus kampingiae sp. nov., Anaerococcus groningensis sp. nov., Anaerococcus martiniensis sp. nov., and Anaerococcus cruorum sp. nov., isolated from human clinical specimens.</title>
        <authorList>
            <person name="Boiten K.E."/>
            <person name="Meijer J."/>
            <person name="van Wezel E.M."/>
            <person name="Veloo A.C.M."/>
        </authorList>
    </citation>
    <scope>NUCLEOTIDE SEQUENCE [LARGE SCALE GENOMIC DNA]</scope>
    <source>
        <strain evidence="3 4">ENR1039</strain>
    </source>
</reference>
<keyword evidence="2" id="KW-0472">Membrane</keyword>
<evidence type="ECO:0008006" key="5">
    <source>
        <dbReference type="Google" id="ProtNLM"/>
    </source>
</evidence>
<organism evidence="3 4">
    <name type="scientific">Anaerococcus cruorum</name>
    <dbReference type="NCBI Taxonomy" id="3115617"/>
    <lineage>
        <taxon>Bacteria</taxon>
        <taxon>Bacillati</taxon>
        <taxon>Bacillota</taxon>
        <taxon>Tissierellia</taxon>
        <taxon>Tissierellales</taxon>
        <taxon>Peptoniphilaceae</taxon>
        <taxon>Anaerococcus</taxon>
    </lineage>
</organism>
<dbReference type="EMBL" id="JBGMEH010000006">
    <property type="protein sequence ID" value="MFO3716151.1"/>
    <property type="molecule type" value="Genomic_DNA"/>
</dbReference>
<protein>
    <recommendedName>
        <fullName evidence="5">t-SNARE coiled-coil homology domain-containing protein</fullName>
    </recommendedName>
</protein>
<dbReference type="Proteomes" id="UP001638015">
    <property type="component" value="Unassembled WGS sequence"/>
</dbReference>
<keyword evidence="4" id="KW-1185">Reference proteome</keyword>
<evidence type="ECO:0000256" key="1">
    <source>
        <dbReference type="SAM" id="MobiDB-lite"/>
    </source>
</evidence>
<sequence length="165" mass="19804">MTDEKRTFESGSNHNINRENVKKEFDTRKENLENDFNHAKTKVESDFNHVKDETTNDFNHAKTKVENDFDHAKTEVKNDFDNLTHHKDSNRTHSNETVDTSNYKRVNTEGDRTHESKDKVTTNRSVRESRNDADKPFYSNWWFWVILLLIIWVLWYFFFRTPATI</sequence>
<evidence type="ECO:0000313" key="4">
    <source>
        <dbReference type="Proteomes" id="UP001638015"/>
    </source>
</evidence>
<dbReference type="RefSeq" id="WP_410032878.1">
    <property type="nucleotide sequence ID" value="NZ_JBGMEH010000006.1"/>
</dbReference>
<accession>A0ABW9MWH4</accession>
<feature type="region of interest" description="Disordered" evidence="1">
    <location>
        <begin position="1"/>
        <end position="25"/>
    </location>
</feature>
<comment type="caution">
    <text evidence="3">The sequence shown here is derived from an EMBL/GenBank/DDBJ whole genome shotgun (WGS) entry which is preliminary data.</text>
</comment>
<evidence type="ECO:0000313" key="3">
    <source>
        <dbReference type="EMBL" id="MFO3716151.1"/>
    </source>
</evidence>
<evidence type="ECO:0000256" key="2">
    <source>
        <dbReference type="SAM" id="Phobius"/>
    </source>
</evidence>